<comment type="caution">
    <text evidence="4">The sequence shown here is derived from an EMBL/GenBank/DDBJ whole genome shotgun (WGS) entry which is preliminary data.</text>
</comment>
<protein>
    <submittedName>
        <fullName evidence="4">Putative acetyltransferase</fullName>
    </submittedName>
</protein>
<keyword evidence="2" id="KW-0012">Acyltransferase</keyword>
<sequence>MSVVEGVTDPALADDVAAVAAATFPLACPPHSAPADIAAYIDAHLSATRFAAHIADPESDVLVARPHAGGAIVGYSLVHHRPPADTAVAALLPDGPSSEISKVYVLPDHHAHRLRRDDPPAAALIAAAVGTAAERHSEIVWLGVNQENARAQRFYEKAGFLRVGTKTFDLNGRTEHDFVLVKRLRG</sequence>
<reference evidence="4 5" key="1">
    <citation type="submission" date="2011-11" db="EMBL/GenBank/DDBJ databases">
        <title>Whole genome shotgun sequence of Gordonia araii NBRC 100433.</title>
        <authorList>
            <person name="Yoshida Y."/>
            <person name="Hosoyama A."/>
            <person name="Tsuchikane K."/>
            <person name="Katsumata H."/>
            <person name="Yamazaki S."/>
            <person name="Fujita N."/>
        </authorList>
    </citation>
    <scope>NUCLEOTIDE SEQUENCE [LARGE SCALE GENOMIC DNA]</scope>
    <source>
        <strain evidence="4 5">NBRC 100433</strain>
    </source>
</reference>
<evidence type="ECO:0000256" key="2">
    <source>
        <dbReference type="ARBA" id="ARBA00023315"/>
    </source>
</evidence>
<evidence type="ECO:0000259" key="3">
    <source>
        <dbReference type="PROSITE" id="PS51186"/>
    </source>
</evidence>
<evidence type="ECO:0000256" key="1">
    <source>
        <dbReference type="ARBA" id="ARBA00022679"/>
    </source>
</evidence>
<dbReference type="RefSeq" id="WP_007323180.1">
    <property type="nucleotide sequence ID" value="NZ_BAEE01000064.1"/>
</dbReference>
<name>G7H5I0_9ACTN</name>
<accession>G7H5I0</accession>
<feature type="domain" description="N-acetyltransferase" evidence="3">
    <location>
        <begin position="26"/>
        <end position="185"/>
    </location>
</feature>
<dbReference type="Gene3D" id="3.40.630.30">
    <property type="match status" value="1"/>
</dbReference>
<dbReference type="InterPro" id="IPR016181">
    <property type="entry name" value="Acyl_CoA_acyltransferase"/>
</dbReference>
<dbReference type="InterPro" id="IPR050832">
    <property type="entry name" value="Bact_Acetyltransf"/>
</dbReference>
<keyword evidence="1 4" id="KW-0808">Transferase</keyword>
<evidence type="ECO:0000313" key="4">
    <source>
        <dbReference type="EMBL" id="GAB11105.1"/>
    </source>
</evidence>
<dbReference type="AlphaFoldDB" id="G7H5I0"/>
<organism evidence="4 5">
    <name type="scientific">Gordonia araii NBRC 100433</name>
    <dbReference type="NCBI Taxonomy" id="1073574"/>
    <lineage>
        <taxon>Bacteria</taxon>
        <taxon>Bacillati</taxon>
        <taxon>Actinomycetota</taxon>
        <taxon>Actinomycetes</taxon>
        <taxon>Mycobacteriales</taxon>
        <taxon>Gordoniaceae</taxon>
        <taxon>Gordonia</taxon>
    </lineage>
</organism>
<dbReference type="GO" id="GO:0016747">
    <property type="term" value="F:acyltransferase activity, transferring groups other than amino-acyl groups"/>
    <property type="evidence" value="ECO:0007669"/>
    <property type="project" value="InterPro"/>
</dbReference>
<dbReference type="STRING" id="1073574.GOARA_064_01070"/>
<dbReference type="PROSITE" id="PS51186">
    <property type="entry name" value="GNAT"/>
    <property type="match status" value="1"/>
</dbReference>
<dbReference type="InterPro" id="IPR000182">
    <property type="entry name" value="GNAT_dom"/>
</dbReference>
<dbReference type="EMBL" id="BAEE01000064">
    <property type="protein sequence ID" value="GAB11105.1"/>
    <property type="molecule type" value="Genomic_DNA"/>
</dbReference>
<gene>
    <name evidence="4" type="ORF">GOARA_064_01070</name>
</gene>
<evidence type="ECO:0000313" key="5">
    <source>
        <dbReference type="Proteomes" id="UP000035088"/>
    </source>
</evidence>
<dbReference type="SUPFAM" id="SSF55729">
    <property type="entry name" value="Acyl-CoA N-acyltransferases (Nat)"/>
    <property type="match status" value="1"/>
</dbReference>
<dbReference type="PANTHER" id="PTHR43877">
    <property type="entry name" value="AMINOALKYLPHOSPHONATE N-ACETYLTRANSFERASE-RELATED-RELATED"/>
    <property type="match status" value="1"/>
</dbReference>
<dbReference type="Pfam" id="PF00583">
    <property type="entry name" value="Acetyltransf_1"/>
    <property type="match status" value="1"/>
</dbReference>
<proteinExistence type="predicted"/>
<keyword evidence="5" id="KW-1185">Reference proteome</keyword>
<dbReference type="Proteomes" id="UP000035088">
    <property type="component" value="Unassembled WGS sequence"/>
</dbReference>